<dbReference type="Proteomes" id="UP001163056">
    <property type="component" value="Unassembled WGS sequence"/>
</dbReference>
<dbReference type="EMBL" id="JAREJI010000001">
    <property type="protein sequence ID" value="MDE8768004.1"/>
    <property type="molecule type" value="Genomic_DNA"/>
</dbReference>
<evidence type="ECO:0000313" key="1">
    <source>
        <dbReference type="EMBL" id="MDE8768004.1"/>
    </source>
</evidence>
<gene>
    <name evidence="1" type="ORF">PZS58_00375</name>
</gene>
<name>A0AAJ1JBW9_PROST</name>
<proteinExistence type="predicted"/>
<dbReference type="AlphaFoldDB" id="A0AAJ1JBW9"/>
<sequence length="76" mass="8747">MVNEPDLALNPEYSLFILIDEFKYGEFTGKKITDYINESKTDFYNARKCINGLDQADQIKGFAEDYLEKLNNGLLS</sequence>
<accession>A0AAJ1JBW9</accession>
<protein>
    <submittedName>
        <fullName evidence="1">Uncharacterized protein</fullName>
    </submittedName>
</protein>
<reference evidence="1 2" key="1">
    <citation type="submission" date="2023-03" db="EMBL/GenBank/DDBJ databases">
        <title>WGS of NDM-producing Providencia thailandensis from Ukrainian patients.</title>
        <authorList>
            <person name="Zabicka D."/>
            <person name="Izdebski R."/>
            <person name="Urbanowicz P."/>
            <person name="Biedrzycka M."/>
            <person name="Guzek A."/>
            <person name="Gniadkowski M."/>
        </authorList>
    </citation>
    <scope>NUCLEOTIDE SEQUENCE [LARGE SCALE GENOMIC DNA]</scope>
    <source>
        <strain evidence="1 2">8015-22</strain>
    </source>
</reference>
<organism evidence="1 2">
    <name type="scientific">Providencia stuartii</name>
    <dbReference type="NCBI Taxonomy" id="588"/>
    <lineage>
        <taxon>Bacteria</taxon>
        <taxon>Pseudomonadati</taxon>
        <taxon>Pseudomonadota</taxon>
        <taxon>Gammaproteobacteria</taxon>
        <taxon>Enterobacterales</taxon>
        <taxon>Morganellaceae</taxon>
        <taxon>Providencia</taxon>
    </lineage>
</organism>
<evidence type="ECO:0000313" key="2">
    <source>
        <dbReference type="Proteomes" id="UP001163056"/>
    </source>
</evidence>
<comment type="caution">
    <text evidence="1">The sequence shown here is derived from an EMBL/GenBank/DDBJ whole genome shotgun (WGS) entry which is preliminary data.</text>
</comment>
<dbReference type="RefSeq" id="WP_088498638.1">
    <property type="nucleotide sequence ID" value="NZ_BRQK01000019.1"/>
</dbReference>